<proteinExistence type="predicted"/>
<dbReference type="HOGENOM" id="CLU_3417512_0_0_1"/>
<reference evidence="1" key="2">
    <citation type="submission" date="2015-06" db="UniProtKB">
        <authorList>
            <consortium name="EnsemblMetazoa"/>
        </authorList>
    </citation>
    <scope>IDENTIFICATION</scope>
</reference>
<sequence length="26" mass="2998">MIALKDVTIHFFFCLQDAKLINIDST</sequence>
<dbReference type="EnsemblMetazoa" id="tetur10g03420.1">
    <property type="protein sequence ID" value="tetur10g03420.1"/>
    <property type="gene ID" value="tetur10g03420"/>
</dbReference>
<protein>
    <submittedName>
        <fullName evidence="1">Uncharacterized protein</fullName>
    </submittedName>
</protein>
<dbReference type="Proteomes" id="UP000015104">
    <property type="component" value="Unassembled WGS sequence"/>
</dbReference>
<accession>T1KFK1</accession>
<keyword evidence="2" id="KW-1185">Reference proteome</keyword>
<organism evidence="1 2">
    <name type="scientific">Tetranychus urticae</name>
    <name type="common">Two-spotted spider mite</name>
    <dbReference type="NCBI Taxonomy" id="32264"/>
    <lineage>
        <taxon>Eukaryota</taxon>
        <taxon>Metazoa</taxon>
        <taxon>Ecdysozoa</taxon>
        <taxon>Arthropoda</taxon>
        <taxon>Chelicerata</taxon>
        <taxon>Arachnida</taxon>
        <taxon>Acari</taxon>
        <taxon>Acariformes</taxon>
        <taxon>Trombidiformes</taxon>
        <taxon>Prostigmata</taxon>
        <taxon>Eleutherengona</taxon>
        <taxon>Raphignathae</taxon>
        <taxon>Tetranychoidea</taxon>
        <taxon>Tetranychidae</taxon>
        <taxon>Tetranychus</taxon>
    </lineage>
</organism>
<dbReference type="AlphaFoldDB" id="T1KFK1"/>
<name>T1KFK1_TETUR</name>
<reference evidence="2" key="1">
    <citation type="submission" date="2011-08" db="EMBL/GenBank/DDBJ databases">
        <authorList>
            <person name="Rombauts S."/>
        </authorList>
    </citation>
    <scope>NUCLEOTIDE SEQUENCE</scope>
    <source>
        <strain evidence="2">London</strain>
    </source>
</reference>
<dbReference type="EMBL" id="CAEY01000037">
    <property type="status" value="NOT_ANNOTATED_CDS"/>
    <property type="molecule type" value="Genomic_DNA"/>
</dbReference>
<evidence type="ECO:0000313" key="1">
    <source>
        <dbReference type="EnsemblMetazoa" id="tetur10g03420.1"/>
    </source>
</evidence>
<evidence type="ECO:0000313" key="2">
    <source>
        <dbReference type="Proteomes" id="UP000015104"/>
    </source>
</evidence>